<name>A0A7X9LDG3_STRRT</name>
<dbReference type="SUPFAM" id="SSF46785">
    <property type="entry name" value="Winged helix' DNA-binding domain"/>
    <property type="match status" value="1"/>
</dbReference>
<accession>A0A7X9LDG3</accession>
<evidence type="ECO:0000313" key="2">
    <source>
        <dbReference type="EMBL" id="NMD48809.1"/>
    </source>
</evidence>
<dbReference type="AlphaFoldDB" id="A0A7X9LDG3"/>
<dbReference type="EMBL" id="JABASA010000006">
    <property type="protein sequence ID" value="NMD48809.1"/>
    <property type="molecule type" value="Genomic_DNA"/>
</dbReference>
<organism evidence="2 3">
    <name type="scientific">Streptococcus ratti</name>
    <dbReference type="NCBI Taxonomy" id="1341"/>
    <lineage>
        <taxon>Bacteria</taxon>
        <taxon>Bacillati</taxon>
        <taxon>Bacillota</taxon>
        <taxon>Bacilli</taxon>
        <taxon>Lactobacillales</taxon>
        <taxon>Streptococcaceae</taxon>
        <taxon>Streptococcus</taxon>
    </lineage>
</organism>
<sequence>MSSKDSQFRYLFRSAEKLAMKELSRLLEPLGITPNQGEVMIVLDEYAPLSLKALGNLLICEEKSPSRLVQSLIKKGLVKKEKSSKDGRSFLLSLTPAGQKLLPKIKERESIFDQNLAKEYPEIEHFNQALREFTKGSFYEEKLKRRSLWNED</sequence>
<proteinExistence type="predicted"/>
<keyword evidence="2" id="KW-0238">DNA-binding</keyword>
<dbReference type="Pfam" id="PF13463">
    <property type="entry name" value="HTH_27"/>
    <property type="match status" value="1"/>
</dbReference>
<dbReference type="InterPro" id="IPR036390">
    <property type="entry name" value="WH_DNA-bd_sf"/>
</dbReference>
<dbReference type="InterPro" id="IPR036388">
    <property type="entry name" value="WH-like_DNA-bd_sf"/>
</dbReference>
<feature type="domain" description="HTH marR-type" evidence="1">
    <location>
        <begin position="4"/>
        <end position="135"/>
    </location>
</feature>
<evidence type="ECO:0000259" key="1">
    <source>
        <dbReference type="PROSITE" id="PS50995"/>
    </source>
</evidence>
<evidence type="ECO:0000313" key="3">
    <source>
        <dbReference type="Proteomes" id="UP000532121"/>
    </source>
</evidence>
<dbReference type="SMART" id="SM00347">
    <property type="entry name" value="HTH_MARR"/>
    <property type="match status" value="1"/>
</dbReference>
<dbReference type="PANTHER" id="PTHR33164">
    <property type="entry name" value="TRANSCRIPTIONAL REGULATOR, MARR FAMILY"/>
    <property type="match status" value="1"/>
</dbReference>
<reference evidence="2 3" key="1">
    <citation type="submission" date="2020-04" db="EMBL/GenBank/DDBJ databases">
        <title>MicrobeNet Type strains.</title>
        <authorList>
            <person name="Nicholson A.C."/>
        </authorList>
    </citation>
    <scope>NUCLEOTIDE SEQUENCE [LARGE SCALE GENOMIC DNA]</scope>
    <source>
        <strain evidence="2 3">DSM 22768</strain>
    </source>
</reference>
<dbReference type="InterPro" id="IPR039422">
    <property type="entry name" value="MarR/SlyA-like"/>
</dbReference>
<comment type="caution">
    <text evidence="2">The sequence shown here is derived from an EMBL/GenBank/DDBJ whole genome shotgun (WGS) entry which is preliminary data.</text>
</comment>
<dbReference type="Gene3D" id="1.10.10.10">
    <property type="entry name" value="Winged helix-like DNA-binding domain superfamily/Winged helix DNA-binding domain"/>
    <property type="match status" value="1"/>
</dbReference>
<gene>
    <name evidence="2" type="ORF">HHO37_03760</name>
</gene>
<dbReference type="PROSITE" id="PS50995">
    <property type="entry name" value="HTH_MARR_2"/>
    <property type="match status" value="1"/>
</dbReference>
<protein>
    <submittedName>
        <fullName evidence="2">Winged helix DNA-binding protein</fullName>
    </submittedName>
</protein>
<dbReference type="GO" id="GO:0003700">
    <property type="term" value="F:DNA-binding transcription factor activity"/>
    <property type="evidence" value="ECO:0007669"/>
    <property type="project" value="InterPro"/>
</dbReference>
<dbReference type="InterPro" id="IPR000835">
    <property type="entry name" value="HTH_MarR-typ"/>
</dbReference>
<dbReference type="RefSeq" id="WP_193523249.1">
    <property type="nucleotide sequence ID" value="NZ_JABASA010000006.1"/>
</dbReference>
<dbReference type="PANTHER" id="PTHR33164:SF43">
    <property type="entry name" value="HTH-TYPE TRANSCRIPTIONAL REPRESSOR YETL"/>
    <property type="match status" value="1"/>
</dbReference>
<dbReference type="GO" id="GO:0003677">
    <property type="term" value="F:DNA binding"/>
    <property type="evidence" value="ECO:0007669"/>
    <property type="project" value="UniProtKB-KW"/>
</dbReference>
<dbReference type="Proteomes" id="UP000532121">
    <property type="component" value="Unassembled WGS sequence"/>
</dbReference>
<dbReference type="GO" id="GO:0006950">
    <property type="term" value="P:response to stress"/>
    <property type="evidence" value="ECO:0007669"/>
    <property type="project" value="TreeGrafter"/>
</dbReference>